<proteinExistence type="predicted"/>
<evidence type="ECO:0000256" key="1">
    <source>
        <dbReference type="SAM" id="SignalP"/>
    </source>
</evidence>
<keyword evidence="3" id="KW-1185">Reference proteome</keyword>
<dbReference type="Pfam" id="PF14054">
    <property type="entry name" value="DUF4249"/>
    <property type="match status" value="1"/>
</dbReference>
<name>A0A939J903_9BACT</name>
<feature type="signal peptide" evidence="1">
    <location>
        <begin position="1"/>
        <end position="19"/>
    </location>
</feature>
<evidence type="ECO:0000313" key="3">
    <source>
        <dbReference type="Proteomes" id="UP000664144"/>
    </source>
</evidence>
<organism evidence="2 3">
    <name type="scientific">Hymenobacter telluris</name>
    <dbReference type="NCBI Taxonomy" id="2816474"/>
    <lineage>
        <taxon>Bacteria</taxon>
        <taxon>Pseudomonadati</taxon>
        <taxon>Bacteroidota</taxon>
        <taxon>Cytophagia</taxon>
        <taxon>Cytophagales</taxon>
        <taxon>Hymenobacteraceae</taxon>
        <taxon>Hymenobacter</taxon>
    </lineage>
</organism>
<dbReference type="Proteomes" id="UP000664144">
    <property type="component" value="Unassembled WGS sequence"/>
</dbReference>
<keyword evidence="1" id="KW-0732">Signal</keyword>
<reference evidence="2" key="1">
    <citation type="submission" date="2021-03" db="EMBL/GenBank/DDBJ databases">
        <authorList>
            <person name="Kim M.K."/>
        </authorList>
    </citation>
    <scope>NUCLEOTIDE SEQUENCE</scope>
    <source>
        <strain evidence="2">BT186</strain>
    </source>
</reference>
<sequence>MRALSLSFRLAVLWCLALALPGCIDPYMPDAISTTKSYLVVDGFINSRGSTSIKLSRTFDIDAKTAPPIETRATLFIEEEGGTRYAVPETSVKGTYTSASLTLNPAKNYRLSIRTSAGLEYASTFVPVKTTPPIDAVTWRPSENGLTIYINTHDDTNTTKYYRWEYEETWEIKPPYYPQIEYKNGQMQDITVPFPTICWGNSNSSEIKISNTTRLTQDVVADFPLRALPITSDRLAYRYSILVKQYAQTAEEYIHWDLLKRNTENIGTLFDPLPTQLTGNVQCLNNAAELALGYVGAHSTEQKRIFISRTELPRNWRVTNGYENCVPPDTVFLKNTRLDGIAALLQSNFSSPLYLPIDVLYLPTGRVSGYLAKSNDCIDCRTRGTAVKPSFWP</sequence>
<dbReference type="EMBL" id="JAFLQZ010000005">
    <property type="protein sequence ID" value="MBO0358299.1"/>
    <property type="molecule type" value="Genomic_DNA"/>
</dbReference>
<comment type="caution">
    <text evidence="2">The sequence shown here is derived from an EMBL/GenBank/DDBJ whole genome shotgun (WGS) entry which is preliminary data.</text>
</comment>
<dbReference type="InterPro" id="IPR025345">
    <property type="entry name" value="DUF4249"/>
</dbReference>
<evidence type="ECO:0000313" key="2">
    <source>
        <dbReference type="EMBL" id="MBO0358299.1"/>
    </source>
</evidence>
<dbReference type="AlphaFoldDB" id="A0A939J903"/>
<accession>A0A939J903</accession>
<gene>
    <name evidence="2" type="ORF">J0X19_10120</name>
</gene>
<feature type="chain" id="PRO_5037784027" evidence="1">
    <location>
        <begin position="20"/>
        <end position="393"/>
    </location>
</feature>
<protein>
    <submittedName>
        <fullName evidence="2">DUF4249 domain-containing protein</fullName>
    </submittedName>
</protein>
<dbReference type="RefSeq" id="WP_206984237.1">
    <property type="nucleotide sequence ID" value="NZ_JAFLQZ010000005.1"/>
</dbReference>